<protein>
    <submittedName>
        <fullName evidence="1">Uncharacterized protein</fullName>
    </submittedName>
</protein>
<dbReference type="Proteomes" id="UP000254340">
    <property type="component" value="Unassembled WGS sequence"/>
</dbReference>
<reference evidence="1 2" key="1">
    <citation type="submission" date="2018-06" db="EMBL/GenBank/DDBJ databases">
        <authorList>
            <consortium name="Pathogen Informatics"/>
            <person name="Doyle S."/>
        </authorList>
    </citation>
    <scope>NUCLEOTIDE SEQUENCE [LARGE SCALE GENOMIC DNA]</scope>
    <source>
        <strain evidence="1 2">NCTC5047</strain>
    </source>
</reference>
<name>A0A377XMA0_KLEPN</name>
<dbReference type="EMBL" id="UGLH01000006">
    <property type="protein sequence ID" value="STT84673.1"/>
    <property type="molecule type" value="Genomic_DNA"/>
</dbReference>
<gene>
    <name evidence="1" type="ORF">NCTC5047_05731</name>
</gene>
<evidence type="ECO:0000313" key="2">
    <source>
        <dbReference type="Proteomes" id="UP000254340"/>
    </source>
</evidence>
<sequence>MRMDSAVTSPTLIHAPAIYPSKTLPDTEREAFRMKGISSFFIRSRQRLKTRIAQNFNPKLFAKVLAHAGMLEASQGQI</sequence>
<evidence type="ECO:0000313" key="1">
    <source>
        <dbReference type="EMBL" id="STT84673.1"/>
    </source>
</evidence>
<organism evidence="1 2">
    <name type="scientific">Klebsiella pneumoniae</name>
    <dbReference type="NCBI Taxonomy" id="573"/>
    <lineage>
        <taxon>Bacteria</taxon>
        <taxon>Pseudomonadati</taxon>
        <taxon>Pseudomonadota</taxon>
        <taxon>Gammaproteobacteria</taxon>
        <taxon>Enterobacterales</taxon>
        <taxon>Enterobacteriaceae</taxon>
        <taxon>Klebsiella/Raoultella group</taxon>
        <taxon>Klebsiella</taxon>
        <taxon>Klebsiella pneumoniae complex</taxon>
    </lineage>
</organism>
<proteinExistence type="predicted"/>
<accession>A0A377XMA0</accession>
<dbReference type="AlphaFoldDB" id="A0A377XMA0"/>